<evidence type="ECO:0000256" key="10">
    <source>
        <dbReference type="ARBA" id="ARBA00037847"/>
    </source>
</evidence>
<protein>
    <recommendedName>
        <fullName evidence="12">Glycosyltransferase 2-like domain-containing protein</fullName>
    </recommendedName>
</protein>
<accession>A0AAN7N0N3</accession>
<evidence type="ECO:0000256" key="2">
    <source>
        <dbReference type="ARBA" id="ARBA00004606"/>
    </source>
</evidence>
<gene>
    <name evidence="13" type="ORF">QYF61_009143</name>
</gene>
<dbReference type="Gene3D" id="3.90.550.10">
    <property type="entry name" value="Spore Coat Polysaccharide Biosynthesis Protein SpsA, Chain A"/>
    <property type="match status" value="1"/>
</dbReference>
<feature type="compositionally biased region" description="Low complexity" evidence="11">
    <location>
        <begin position="200"/>
        <end position="219"/>
    </location>
</feature>
<feature type="region of interest" description="Disordered" evidence="11">
    <location>
        <begin position="48"/>
        <end position="231"/>
    </location>
</feature>
<comment type="similarity">
    <text evidence="3">Belongs to the glycosyltransferase 2 family. GalNAc-T subfamily.</text>
</comment>
<evidence type="ECO:0000259" key="12">
    <source>
        <dbReference type="Pfam" id="PF00535"/>
    </source>
</evidence>
<dbReference type="InterPro" id="IPR035992">
    <property type="entry name" value="Ricin_B-like_lectins"/>
</dbReference>
<dbReference type="GO" id="GO:0005794">
    <property type="term" value="C:Golgi apparatus"/>
    <property type="evidence" value="ECO:0007669"/>
    <property type="project" value="TreeGrafter"/>
</dbReference>
<evidence type="ECO:0000256" key="9">
    <source>
        <dbReference type="ARBA" id="ARBA00023211"/>
    </source>
</evidence>
<dbReference type="AlphaFoldDB" id="A0AAN7N0N3"/>
<sequence>MSGLRRLFRGSGRALAFVFAASVVWLLLDMAALRLSLGDAGGRLLKEAAGRGQGGGQERARPWRGPEAPAGSPRPDLAGLRRGRRGGGGTPGARSARREPPRPPSPPPSARGGRGQRGGRAEEHPAAPRGARPAPPRAAVGLRGSAGAVAAPAASEALAKAAAEFATDPTGQRAGPREASPSRADALRAPDKPPSPAPLAPGRGEAAQRAGVGVAVAEGPGHGANGSWQQPAGLAARAAGLGALPAQEEAKVGKKETSSESHFVLISKEGIKPSSPAVPHPGSDSAGNFTKGQEKRKERRLANEKGDGAHAANAVTGAAALDGRSRTLGATQAAAPRAPVAGKDRQAEAGGSSPGTHRVLSVDATLAPRDPQAPGQFGHPVAVPDDKQEEAKSRWKEGNFNVYLSDLIPVDRAIADTRPAGTIPVALSVLACELTNACRNSSTKEERDAQATQMLSSCPGYMRALAKSPFAANEGAKEESPLSRCSEQRVHDDLPTTTIIMCFVDEVWSTLLRSVHSVLSRSPPHLIEEVILVDDFSTKVHSLAQLLRLRLCIAKFTLVRCFARVLEAGGEYLKEKLDKYMSRFPKVKILHLKERHGLIRARLAGAEIAKGTVLTFLDSHVECNVGWLEPLLERVRLSRAKVACPVIEVISDKDMSYMTVDNFQRGIFTWPMNFGWRQIPPEVIEKNKIKETDIIRCPVMAGGLFSIDKKYFFELGMYDPGLDVWGGENMEISFKVWMCGGEIEIVPCSRVGHIFRNDNPYSFPKDRVRTVERNLARVAEVWLDEYKELFYGHAYHLVLKNLDVGDLTQQIQLRKKLRCKSFRWYLENVYPDLEAPLVKASGLVRTPMACCPSFKRVCGSWLGAWYHPPALASELLPGPLATLPSVGRLNMSRQRVQVAKKANGILACVRNSVASRNRAVTVPLYSALVRPHLECCVQCWAPHSQRDMEGLERVQRRATELGKGLEHKADGERLRDLGLFSLEKRRLRGDLIALYNYLKGGCREVGVGLFSQLVNVAMARCITVENTTLAFEACDVNNKNQKFNYTWLRLIRHGELCVAPASAAGALGLHRCEGRSRSLTWLHRSLAAFQPELVSEVLARAAPAAARDPWFGEHLTAAAARIPLPKAPLSPLQTDHIISEHLQQLVCLEVDPSHKALRVNACDSTNPYQKWQFGNYYAD</sequence>
<dbReference type="Gene3D" id="2.80.10.50">
    <property type="match status" value="1"/>
</dbReference>
<feature type="compositionally biased region" description="Low complexity" evidence="11">
    <location>
        <begin position="330"/>
        <end position="341"/>
    </location>
</feature>
<keyword evidence="5" id="KW-0735">Signal-anchor</keyword>
<keyword evidence="14" id="KW-1185">Reference proteome</keyword>
<evidence type="ECO:0000256" key="3">
    <source>
        <dbReference type="ARBA" id="ARBA00005680"/>
    </source>
</evidence>
<dbReference type="PANTHER" id="PTHR11675">
    <property type="entry name" value="N-ACETYLGALACTOSAMINYLTRANSFERASE"/>
    <property type="match status" value="1"/>
</dbReference>
<keyword evidence="4" id="KW-0812">Transmembrane</keyword>
<evidence type="ECO:0000256" key="1">
    <source>
        <dbReference type="ARBA" id="ARBA00001936"/>
    </source>
</evidence>
<keyword evidence="6" id="KW-1133">Transmembrane helix</keyword>
<proteinExistence type="inferred from homology"/>
<dbReference type="GO" id="GO:0004653">
    <property type="term" value="F:polypeptide N-acetylgalactosaminyltransferase activity"/>
    <property type="evidence" value="ECO:0007669"/>
    <property type="project" value="TreeGrafter"/>
</dbReference>
<evidence type="ECO:0000256" key="5">
    <source>
        <dbReference type="ARBA" id="ARBA00022968"/>
    </source>
</evidence>
<dbReference type="InterPro" id="IPR001173">
    <property type="entry name" value="Glyco_trans_2-like"/>
</dbReference>
<evidence type="ECO:0000256" key="6">
    <source>
        <dbReference type="ARBA" id="ARBA00022989"/>
    </source>
</evidence>
<feature type="compositionally biased region" description="Low complexity" evidence="11">
    <location>
        <begin position="309"/>
        <end position="320"/>
    </location>
</feature>
<dbReference type="CDD" id="cd02510">
    <property type="entry name" value="pp-GalNAc-T"/>
    <property type="match status" value="1"/>
</dbReference>
<keyword evidence="7" id="KW-0472">Membrane</keyword>
<dbReference type="InterPro" id="IPR029044">
    <property type="entry name" value="Nucleotide-diphossugar_trans"/>
</dbReference>
<dbReference type="SUPFAM" id="SSF53448">
    <property type="entry name" value="Nucleotide-diphospho-sugar transferases"/>
    <property type="match status" value="1"/>
</dbReference>
<reference evidence="13 14" key="1">
    <citation type="journal article" date="2023" name="J. Hered.">
        <title>Chromosome-level genome of the wood stork (Mycteria americana) provides insight into avian chromosome evolution.</title>
        <authorList>
            <person name="Flamio R. Jr."/>
            <person name="Ramstad K.M."/>
        </authorList>
    </citation>
    <scope>NUCLEOTIDE SEQUENCE [LARGE SCALE GENOMIC DNA]</scope>
    <source>
        <strain evidence="13">JAX WOST 10</strain>
    </source>
</reference>
<evidence type="ECO:0000256" key="11">
    <source>
        <dbReference type="SAM" id="MobiDB-lite"/>
    </source>
</evidence>
<dbReference type="PANTHER" id="PTHR11675:SF130">
    <property type="entry name" value="POLYPEPTIDE N-ACETYLGALACTOSAMINYLTRANSFERASE 5"/>
    <property type="match status" value="1"/>
</dbReference>
<feature type="compositionally biased region" description="Low complexity" evidence="11">
    <location>
        <begin position="146"/>
        <end position="166"/>
    </location>
</feature>
<dbReference type="InterPro" id="IPR045885">
    <property type="entry name" value="GalNAc-T"/>
</dbReference>
<comment type="cofactor">
    <cofactor evidence="1">
        <name>Mn(2+)</name>
        <dbReference type="ChEBI" id="CHEBI:29035"/>
    </cofactor>
</comment>
<feature type="region of interest" description="Disordered" evidence="11">
    <location>
        <begin position="270"/>
        <end position="392"/>
    </location>
</feature>
<dbReference type="PROSITE" id="PS50231">
    <property type="entry name" value="RICIN_B_LECTIN"/>
    <property type="match status" value="1"/>
</dbReference>
<comment type="caution">
    <text evidence="13">The sequence shown here is derived from an EMBL/GenBank/DDBJ whole genome shotgun (WGS) entry which is preliminary data.</text>
</comment>
<evidence type="ECO:0000256" key="7">
    <source>
        <dbReference type="ARBA" id="ARBA00023136"/>
    </source>
</evidence>
<dbReference type="SUPFAM" id="SSF50370">
    <property type="entry name" value="Ricin B-like lectins"/>
    <property type="match status" value="1"/>
</dbReference>
<organism evidence="13 14">
    <name type="scientific">Mycteria americana</name>
    <name type="common">Wood stork</name>
    <dbReference type="NCBI Taxonomy" id="33587"/>
    <lineage>
        <taxon>Eukaryota</taxon>
        <taxon>Metazoa</taxon>
        <taxon>Chordata</taxon>
        <taxon>Craniata</taxon>
        <taxon>Vertebrata</taxon>
        <taxon>Euteleostomi</taxon>
        <taxon>Archelosauria</taxon>
        <taxon>Archosauria</taxon>
        <taxon>Dinosauria</taxon>
        <taxon>Saurischia</taxon>
        <taxon>Theropoda</taxon>
        <taxon>Coelurosauria</taxon>
        <taxon>Aves</taxon>
        <taxon>Neognathae</taxon>
        <taxon>Neoaves</taxon>
        <taxon>Aequornithes</taxon>
        <taxon>Ciconiiformes</taxon>
        <taxon>Ciconiidae</taxon>
        <taxon>Mycteria</taxon>
    </lineage>
</organism>
<dbReference type="FunFam" id="3.90.550.10:FF:000195">
    <property type="entry name" value="Polypeptide N-acetylgalactosaminyltransferase like 6"/>
    <property type="match status" value="1"/>
</dbReference>
<evidence type="ECO:0000313" key="14">
    <source>
        <dbReference type="Proteomes" id="UP001333110"/>
    </source>
</evidence>
<keyword evidence="9" id="KW-0464">Manganese</keyword>
<evidence type="ECO:0000313" key="13">
    <source>
        <dbReference type="EMBL" id="KAK4817290.1"/>
    </source>
</evidence>
<keyword evidence="8" id="KW-1015">Disulfide bond</keyword>
<comment type="subcellular location">
    <subcellularLocation>
        <location evidence="10">Endomembrane system</location>
        <topology evidence="10">Single-pass membrane protein</topology>
    </subcellularLocation>
    <subcellularLocation>
        <location evidence="2">Membrane</location>
        <topology evidence="2">Single-pass type II membrane protein</topology>
    </subcellularLocation>
</comment>
<dbReference type="EMBL" id="JAUNZN010000008">
    <property type="protein sequence ID" value="KAK4817290.1"/>
    <property type="molecule type" value="Genomic_DNA"/>
</dbReference>
<evidence type="ECO:0000256" key="8">
    <source>
        <dbReference type="ARBA" id="ARBA00023157"/>
    </source>
</evidence>
<evidence type="ECO:0000256" key="4">
    <source>
        <dbReference type="ARBA" id="ARBA00022692"/>
    </source>
</evidence>
<dbReference type="GO" id="GO:0006493">
    <property type="term" value="P:protein O-linked glycosylation"/>
    <property type="evidence" value="ECO:0007669"/>
    <property type="project" value="TreeGrafter"/>
</dbReference>
<dbReference type="GO" id="GO:0016020">
    <property type="term" value="C:membrane"/>
    <property type="evidence" value="ECO:0007669"/>
    <property type="project" value="UniProtKB-SubCell"/>
</dbReference>
<feature type="compositionally biased region" description="Basic and acidic residues" evidence="11">
    <location>
        <begin position="292"/>
        <end position="308"/>
    </location>
</feature>
<feature type="domain" description="Glycosyltransferase 2-like" evidence="12">
    <location>
        <begin position="573"/>
        <end position="712"/>
    </location>
</feature>
<name>A0AAN7N0N3_MYCAM</name>
<dbReference type="Pfam" id="PF00535">
    <property type="entry name" value="Glycos_transf_2"/>
    <property type="match status" value="1"/>
</dbReference>
<dbReference type="Proteomes" id="UP001333110">
    <property type="component" value="Unassembled WGS sequence"/>
</dbReference>